<protein>
    <submittedName>
        <fullName evidence="2">Uncharacterized protein</fullName>
    </submittedName>
</protein>
<dbReference type="EMBL" id="ADLS01000027">
    <property type="protein sequence ID" value="EGX68944.1"/>
    <property type="molecule type" value="Genomic_DNA"/>
</dbReference>
<evidence type="ECO:0000313" key="3">
    <source>
        <dbReference type="Proteomes" id="UP000004830"/>
    </source>
</evidence>
<sequence length="49" mass="5213">MSAIAQTQQAISRAVAQFATQGLFPACDMASRLSCRRRLHFAACLDAAG</sequence>
<organism evidence="2 3">
    <name type="scientific">Collinsella tanakaei YIT 12063</name>
    <dbReference type="NCBI Taxonomy" id="742742"/>
    <lineage>
        <taxon>Bacteria</taxon>
        <taxon>Bacillati</taxon>
        <taxon>Actinomycetota</taxon>
        <taxon>Coriobacteriia</taxon>
        <taxon>Coriobacteriales</taxon>
        <taxon>Coriobacteriaceae</taxon>
        <taxon>Collinsella</taxon>
    </lineage>
</organism>
<evidence type="ECO:0000313" key="1">
    <source>
        <dbReference type="EMBL" id="EGX68944.1"/>
    </source>
</evidence>
<dbReference type="EMBL" id="ADLS01000010">
    <property type="protein sequence ID" value="EGX71778.1"/>
    <property type="molecule type" value="Genomic_DNA"/>
</dbReference>
<keyword evidence="3" id="KW-1185">Reference proteome</keyword>
<evidence type="ECO:0000313" key="2">
    <source>
        <dbReference type="EMBL" id="EGX71778.1"/>
    </source>
</evidence>
<dbReference type="Proteomes" id="UP000004830">
    <property type="component" value="Unassembled WGS sequence"/>
</dbReference>
<gene>
    <name evidence="2" type="ORF">HMPREF9452_00837</name>
    <name evidence="1" type="ORF">HMPREF9452_01862</name>
</gene>
<accession>G1WHM4</accession>
<dbReference type="AlphaFoldDB" id="G1WHM4"/>
<feature type="non-terminal residue" evidence="2">
    <location>
        <position position="49"/>
    </location>
</feature>
<dbReference type="HOGENOM" id="CLU_2983490_0_0_11"/>
<proteinExistence type="predicted"/>
<name>G1WHM4_9ACTN</name>
<comment type="caution">
    <text evidence="2">The sequence shown here is derived from an EMBL/GenBank/DDBJ whole genome shotgun (WGS) entry which is preliminary data.</text>
</comment>
<reference evidence="2 3" key="1">
    <citation type="submission" date="2011-06" db="EMBL/GenBank/DDBJ databases">
        <title>The Genome Sequence of Collinsella tanakaei YIT 12063.</title>
        <authorList>
            <consortium name="The Broad Institute Genome Sequencing Platform"/>
            <person name="Earl A."/>
            <person name="Ward D."/>
            <person name="Feldgarden M."/>
            <person name="Gevers D."/>
            <person name="Morotomi M."/>
            <person name="Young S.K."/>
            <person name="Zeng Q."/>
            <person name="Gargeya S."/>
            <person name="Fitzgerald M."/>
            <person name="Haas B."/>
            <person name="Abouelleil A."/>
            <person name="Alvarado L."/>
            <person name="Arachchi H.M."/>
            <person name="Berlin A."/>
            <person name="Brown A."/>
            <person name="Chapman S.B."/>
            <person name="Chen Z."/>
            <person name="Dunbar C."/>
            <person name="Freedman E."/>
            <person name="Gearin G."/>
            <person name="Gellesch M."/>
            <person name="Goldberg J."/>
            <person name="Griggs A."/>
            <person name="Gujja S."/>
            <person name="Heiman D."/>
            <person name="Howarth C."/>
            <person name="Larson L."/>
            <person name="Lui A."/>
            <person name="MacDonald P.J.P."/>
            <person name="Mehta T."/>
            <person name="Montmayeur A."/>
            <person name="Murphy C."/>
            <person name="Neiman D."/>
            <person name="Pearson M."/>
            <person name="Priest M."/>
            <person name="Roberts A."/>
            <person name="Saif S."/>
            <person name="Shea T."/>
            <person name="Shenoy N."/>
            <person name="Sisk P."/>
            <person name="Stolte C."/>
            <person name="Sykes S."/>
            <person name="Wortman J."/>
            <person name="Nusbaum C."/>
            <person name="Birren B."/>
        </authorList>
    </citation>
    <scope>NUCLEOTIDE SEQUENCE [LARGE SCALE GENOMIC DNA]</scope>
    <source>
        <strain evidence="2 3">YIT 12063</strain>
    </source>
</reference>